<name>A0AA38IED9_9CUCU</name>
<gene>
    <name evidence="1" type="ORF">Zmor_015576</name>
</gene>
<organism evidence="1 2">
    <name type="scientific">Zophobas morio</name>
    <dbReference type="NCBI Taxonomy" id="2755281"/>
    <lineage>
        <taxon>Eukaryota</taxon>
        <taxon>Metazoa</taxon>
        <taxon>Ecdysozoa</taxon>
        <taxon>Arthropoda</taxon>
        <taxon>Hexapoda</taxon>
        <taxon>Insecta</taxon>
        <taxon>Pterygota</taxon>
        <taxon>Neoptera</taxon>
        <taxon>Endopterygota</taxon>
        <taxon>Coleoptera</taxon>
        <taxon>Polyphaga</taxon>
        <taxon>Cucujiformia</taxon>
        <taxon>Tenebrionidae</taxon>
        <taxon>Zophobas</taxon>
    </lineage>
</organism>
<sequence length="158" mass="18420">MVGKKLELVLQKTEAIILCGPRKTDSICFNIEDILVKLAKNLKYFGVIIDANRSFEPRVEEQERLCYMGLPMLLCYMYLLCGSMLRKYRDKLLNEQRKSLLKMTAAYRTTSTAAIQVMASEPSLDLLVQERYSLFQRSKEQMVTHTVRQQEKRCVIKK</sequence>
<comment type="caution">
    <text evidence="1">The sequence shown here is derived from an EMBL/GenBank/DDBJ whole genome shotgun (WGS) entry which is preliminary data.</text>
</comment>
<evidence type="ECO:0000313" key="2">
    <source>
        <dbReference type="Proteomes" id="UP001168821"/>
    </source>
</evidence>
<accession>A0AA38IED9</accession>
<evidence type="ECO:0000313" key="1">
    <source>
        <dbReference type="EMBL" id="KAJ3656503.1"/>
    </source>
</evidence>
<dbReference type="AlphaFoldDB" id="A0AA38IED9"/>
<protein>
    <submittedName>
        <fullName evidence="1">Uncharacterized protein</fullName>
    </submittedName>
</protein>
<dbReference type="Proteomes" id="UP001168821">
    <property type="component" value="Unassembled WGS sequence"/>
</dbReference>
<reference evidence="1" key="1">
    <citation type="journal article" date="2023" name="G3 (Bethesda)">
        <title>Whole genome assemblies of Zophobas morio and Tenebrio molitor.</title>
        <authorList>
            <person name="Kaur S."/>
            <person name="Stinson S.A."/>
            <person name="diCenzo G.C."/>
        </authorList>
    </citation>
    <scope>NUCLEOTIDE SEQUENCE</scope>
    <source>
        <strain evidence="1">QUZm001</strain>
    </source>
</reference>
<dbReference type="EMBL" id="JALNTZ010000004">
    <property type="protein sequence ID" value="KAJ3656503.1"/>
    <property type="molecule type" value="Genomic_DNA"/>
</dbReference>
<proteinExistence type="predicted"/>
<keyword evidence="2" id="KW-1185">Reference proteome</keyword>